<dbReference type="Proteomes" id="UP000598820">
    <property type="component" value="Unassembled WGS sequence"/>
</dbReference>
<organism evidence="1 2">
    <name type="scientific">Spirosoma profusum</name>
    <dbReference type="NCBI Taxonomy" id="2771354"/>
    <lineage>
        <taxon>Bacteria</taxon>
        <taxon>Pseudomonadati</taxon>
        <taxon>Bacteroidota</taxon>
        <taxon>Cytophagia</taxon>
        <taxon>Cytophagales</taxon>
        <taxon>Cytophagaceae</taxon>
        <taxon>Spirosoma</taxon>
    </lineage>
</organism>
<dbReference type="EMBL" id="JACWZY010000017">
    <property type="protein sequence ID" value="MBD2702796.1"/>
    <property type="molecule type" value="Genomic_DNA"/>
</dbReference>
<proteinExistence type="predicted"/>
<dbReference type="RefSeq" id="WP_190888642.1">
    <property type="nucleotide sequence ID" value="NZ_JACWZY010000017.1"/>
</dbReference>
<comment type="caution">
    <text evidence="1">The sequence shown here is derived from an EMBL/GenBank/DDBJ whole genome shotgun (WGS) entry which is preliminary data.</text>
</comment>
<protein>
    <submittedName>
        <fullName evidence="1">Uncharacterized protein</fullName>
    </submittedName>
</protein>
<evidence type="ECO:0000313" key="1">
    <source>
        <dbReference type="EMBL" id="MBD2702796.1"/>
    </source>
</evidence>
<gene>
    <name evidence="1" type="ORF">IC229_19270</name>
</gene>
<keyword evidence="2" id="KW-1185">Reference proteome</keyword>
<reference evidence="1" key="1">
    <citation type="submission" date="2020-09" db="EMBL/GenBank/DDBJ databases">
        <authorList>
            <person name="Kim M.K."/>
        </authorList>
    </citation>
    <scope>NUCLEOTIDE SEQUENCE</scope>
    <source>
        <strain evidence="1">BT702</strain>
    </source>
</reference>
<accession>A0A926XYZ3</accession>
<name>A0A926XYZ3_9BACT</name>
<evidence type="ECO:0000313" key="2">
    <source>
        <dbReference type="Proteomes" id="UP000598820"/>
    </source>
</evidence>
<sequence length="319" mass="35856">MIGKKIAERIGRPDLIDILTNELTGSELTSLLLDVFNQKTKQLSPADLLKTYQTNRFVKPADINPLEIRQLENQTLAIFDQFGFSPVELSPVAPLGSCSVVATADQNKILSATRQTEVMADATNALALHIADLKRSTQQQKGQLLRFSTIHRHLRTPTLPDIPGFRSHFKIACFVTSGRDSGNYQFEKEALTEQISMMTVFFRDTLQIDTLRFQLYPRHGYTDPVGFVTTLGNHLHEQLGNVAIDVMADGINDNNYYKGLQYKMTITLQGQTIDIGDGGFVDWTQQFLQNKKERLLTAGIGIELLYRLLQPLRSEGRLA</sequence>
<dbReference type="AlphaFoldDB" id="A0A926XYZ3"/>